<dbReference type="WBParaSite" id="TCNE_0001639601-mRNA-1">
    <property type="protein sequence ID" value="TCNE_0001639601-mRNA-1"/>
    <property type="gene ID" value="TCNE_0001639601"/>
</dbReference>
<dbReference type="InterPro" id="IPR003609">
    <property type="entry name" value="Pan_app"/>
</dbReference>
<accession>A0A183V6M5</accession>
<dbReference type="InterPro" id="IPR001507">
    <property type="entry name" value="ZP_dom"/>
</dbReference>
<dbReference type="Pfam" id="PF00024">
    <property type="entry name" value="PAN_1"/>
    <property type="match status" value="1"/>
</dbReference>
<keyword evidence="4" id="KW-1185">Reference proteome</keyword>
<dbReference type="InterPro" id="IPR052774">
    <property type="entry name" value="Celegans_DevNeuronal_Protein"/>
</dbReference>
<feature type="domain" description="ZP" evidence="2">
    <location>
        <begin position="57"/>
        <end position="329"/>
    </location>
</feature>
<dbReference type="Gene3D" id="3.50.4.10">
    <property type="entry name" value="Hepatocyte Growth Factor"/>
    <property type="match status" value="1"/>
</dbReference>
<protein>
    <submittedName>
        <fullName evidence="5">Apple domain-containing protein</fullName>
    </submittedName>
</protein>
<dbReference type="AlphaFoldDB" id="A0A183V6M5"/>
<evidence type="ECO:0000313" key="4">
    <source>
        <dbReference type="Proteomes" id="UP000050794"/>
    </source>
</evidence>
<reference evidence="5" key="1">
    <citation type="submission" date="2016-06" db="UniProtKB">
        <authorList>
            <consortium name="WormBaseParasite"/>
        </authorList>
    </citation>
    <scope>IDENTIFICATION</scope>
</reference>
<gene>
    <name evidence="3" type="ORF">TCNE_LOCUS16395</name>
</gene>
<dbReference type="PANTHER" id="PTHR47327">
    <property type="entry name" value="FI18240P1-RELATED"/>
    <property type="match status" value="1"/>
</dbReference>
<feature type="domain" description="Apple" evidence="1">
    <location>
        <begin position="7"/>
        <end position="88"/>
    </location>
</feature>
<dbReference type="PROSITE" id="PS51034">
    <property type="entry name" value="ZP_2"/>
    <property type="match status" value="1"/>
</dbReference>
<name>A0A183V6M5_TOXCA</name>
<dbReference type="CDD" id="cd01099">
    <property type="entry name" value="PAN_AP_HGF"/>
    <property type="match status" value="1"/>
</dbReference>
<organism evidence="4 5">
    <name type="scientific">Toxocara canis</name>
    <name type="common">Canine roundworm</name>
    <dbReference type="NCBI Taxonomy" id="6265"/>
    <lineage>
        <taxon>Eukaryota</taxon>
        <taxon>Metazoa</taxon>
        <taxon>Ecdysozoa</taxon>
        <taxon>Nematoda</taxon>
        <taxon>Chromadorea</taxon>
        <taxon>Rhabditida</taxon>
        <taxon>Spirurina</taxon>
        <taxon>Ascaridomorpha</taxon>
        <taxon>Ascaridoidea</taxon>
        <taxon>Toxocaridae</taxon>
        <taxon>Toxocara</taxon>
    </lineage>
</organism>
<proteinExistence type="predicted"/>
<sequence>MIDAAHCHFLHVHSAGFTDVFDERLQRVSDVEECERACLAWTGGVCRSFTFDKTDNACYLSHATSRSLGKNPLDITNLNLSTGDLDDCFQFRLKCKANSMQLSGSSMKIFSGTVKAKKNRDTYCEKTIKNLYPYPTFTSVIVLKEGSTDLITIRDKIIQVNCRIHQSVEVLPEQKLSFQMEIENENVTRKLVTEAIRLGASPSNFVPRPKYTLEVLDRDGQLTDTVKVGDFGFLLVTVQQQADGMESEFLVSDIAARDIKSDRMIPLLDSDGCVIERRILAFKRIDKNQLQMRIEFSGFTNQAEVVYEGIVKSCTHDCSPKCNAELWETDSEPRKATGRLNRDKRSPLTAGTSRRFEISEDIYTLRSTNKLTMIANGGTSFGVVSTALINNQEDTSQNSLVLSITKCTGVTK</sequence>
<dbReference type="EMBL" id="UYWY01023554">
    <property type="protein sequence ID" value="VDM47716.1"/>
    <property type="molecule type" value="Genomic_DNA"/>
</dbReference>
<evidence type="ECO:0000313" key="5">
    <source>
        <dbReference type="WBParaSite" id="TCNE_0001639601-mRNA-1"/>
    </source>
</evidence>
<dbReference type="PROSITE" id="PS50948">
    <property type="entry name" value="PAN"/>
    <property type="match status" value="1"/>
</dbReference>
<dbReference type="SUPFAM" id="SSF57414">
    <property type="entry name" value="Hairpin loop containing domain-like"/>
    <property type="match status" value="1"/>
</dbReference>
<evidence type="ECO:0000259" key="1">
    <source>
        <dbReference type="PROSITE" id="PS50948"/>
    </source>
</evidence>
<evidence type="ECO:0000259" key="2">
    <source>
        <dbReference type="PROSITE" id="PS51034"/>
    </source>
</evidence>
<dbReference type="GO" id="GO:0009653">
    <property type="term" value="P:anatomical structure morphogenesis"/>
    <property type="evidence" value="ECO:0007669"/>
    <property type="project" value="TreeGrafter"/>
</dbReference>
<dbReference type="Proteomes" id="UP000050794">
    <property type="component" value="Unassembled WGS sequence"/>
</dbReference>
<reference evidence="3 4" key="2">
    <citation type="submission" date="2018-11" db="EMBL/GenBank/DDBJ databases">
        <authorList>
            <consortium name="Pathogen Informatics"/>
        </authorList>
    </citation>
    <scope>NUCLEOTIDE SEQUENCE [LARGE SCALE GENOMIC DNA]</scope>
</reference>
<dbReference type="PANTHER" id="PTHR47327:SF17">
    <property type="entry name" value="CUTICLIN-LIKE"/>
    <property type="match status" value="1"/>
</dbReference>
<evidence type="ECO:0000313" key="3">
    <source>
        <dbReference type="EMBL" id="VDM47716.1"/>
    </source>
</evidence>